<feature type="transmembrane region" description="Helical" evidence="3">
    <location>
        <begin position="188"/>
        <end position="207"/>
    </location>
</feature>
<evidence type="ECO:0000313" key="7">
    <source>
        <dbReference type="Proteomes" id="UP001321125"/>
    </source>
</evidence>
<feature type="transmembrane region" description="Helical" evidence="3">
    <location>
        <begin position="435"/>
        <end position="457"/>
    </location>
</feature>
<gene>
    <name evidence="6" type="ORF">L0635_11760</name>
</gene>
<dbReference type="Pfam" id="PF00990">
    <property type="entry name" value="GGDEF"/>
    <property type="match status" value="1"/>
</dbReference>
<dbReference type="Proteomes" id="UP001321125">
    <property type="component" value="Unassembled WGS sequence"/>
</dbReference>
<dbReference type="EMBL" id="JAKNQU010000004">
    <property type="protein sequence ID" value="MCZ0927762.1"/>
    <property type="molecule type" value="Genomic_DNA"/>
</dbReference>
<feature type="transmembrane region" description="Helical" evidence="3">
    <location>
        <begin position="9"/>
        <end position="28"/>
    </location>
</feature>
<proteinExistence type="predicted"/>
<dbReference type="CDD" id="cd01949">
    <property type="entry name" value="GGDEF"/>
    <property type="match status" value="1"/>
</dbReference>
<dbReference type="InterPro" id="IPR006189">
    <property type="entry name" value="CHASE_dom"/>
</dbReference>
<evidence type="ECO:0000313" key="6">
    <source>
        <dbReference type="EMBL" id="MCZ0927762.1"/>
    </source>
</evidence>
<name>A0ABT4IVQ4_9GAMM</name>
<dbReference type="InterPro" id="IPR043128">
    <property type="entry name" value="Rev_trsase/Diguanyl_cyclase"/>
</dbReference>
<evidence type="ECO:0000256" key="2">
    <source>
        <dbReference type="ARBA" id="ARBA00034247"/>
    </source>
</evidence>
<dbReference type="PROSITE" id="PS50839">
    <property type="entry name" value="CHASE"/>
    <property type="match status" value="1"/>
</dbReference>
<dbReference type="PANTHER" id="PTHR45138:SF9">
    <property type="entry name" value="DIGUANYLATE CYCLASE DGCM-RELATED"/>
    <property type="match status" value="1"/>
</dbReference>
<dbReference type="SMART" id="SM00267">
    <property type="entry name" value="GGDEF"/>
    <property type="match status" value="1"/>
</dbReference>
<feature type="transmembrane region" description="Helical" evidence="3">
    <location>
        <begin position="125"/>
        <end position="143"/>
    </location>
</feature>
<dbReference type="InterPro" id="IPR050469">
    <property type="entry name" value="Diguanylate_Cyclase"/>
</dbReference>
<feature type="transmembrane region" description="Helical" evidence="3">
    <location>
        <begin position="163"/>
        <end position="181"/>
    </location>
</feature>
<dbReference type="Gene3D" id="3.30.70.270">
    <property type="match status" value="1"/>
</dbReference>
<feature type="domain" description="GGDEF" evidence="5">
    <location>
        <begin position="517"/>
        <end position="651"/>
    </location>
</feature>
<dbReference type="PROSITE" id="PS50887">
    <property type="entry name" value="GGDEF"/>
    <property type="match status" value="1"/>
</dbReference>
<dbReference type="EC" id="2.7.7.65" evidence="1"/>
<keyword evidence="3" id="KW-1133">Transmembrane helix</keyword>
<protein>
    <recommendedName>
        <fullName evidence="1">diguanylate cyclase</fullName>
        <ecNumber evidence="1">2.7.7.65</ecNumber>
    </recommendedName>
</protein>
<accession>A0ABT4IVQ4</accession>
<dbReference type="SMART" id="SM01079">
    <property type="entry name" value="CHASE"/>
    <property type="match status" value="1"/>
</dbReference>
<keyword evidence="7" id="KW-1185">Reference proteome</keyword>
<keyword evidence="3" id="KW-0472">Membrane</keyword>
<dbReference type="RefSeq" id="WP_268901914.1">
    <property type="nucleotide sequence ID" value="NZ_JAKNQT010000003.1"/>
</dbReference>
<organism evidence="6 7">
    <name type="scientific">Vreelandella janggokensis</name>
    <dbReference type="NCBI Taxonomy" id="370767"/>
    <lineage>
        <taxon>Bacteria</taxon>
        <taxon>Pseudomonadati</taxon>
        <taxon>Pseudomonadota</taxon>
        <taxon>Gammaproteobacteria</taxon>
        <taxon>Oceanospirillales</taxon>
        <taxon>Halomonadaceae</taxon>
        <taxon>Vreelandella</taxon>
    </lineage>
</organism>
<dbReference type="SUPFAM" id="SSF55073">
    <property type="entry name" value="Nucleotide cyclase"/>
    <property type="match status" value="1"/>
</dbReference>
<evidence type="ECO:0000259" key="4">
    <source>
        <dbReference type="PROSITE" id="PS50839"/>
    </source>
</evidence>
<dbReference type="InterPro" id="IPR029787">
    <property type="entry name" value="Nucleotide_cyclase"/>
</dbReference>
<comment type="catalytic activity">
    <reaction evidence="2">
        <text>2 GTP = 3',3'-c-di-GMP + 2 diphosphate</text>
        <dbReference type="Rhea" id="RHEA:24898"/>
        <dbReference type="ChEBI" id="CHEBI:33019"/>
        <dbReference type="ChEBI" id="CHEBI:37565"/>
        <dbReference type="ChEBI" id="CHEBI:58805"/>
        <dbReference type="EC" id="2.7.7.65"/>
    </reaction>
</comment>
<dbReference type="InterPro" id="IPR000160">
    <property type="entry name" value="GGDEF_dom"/>
</dbReference>
<evidence type="ECO:0000259" key="5">
    <source>
        <dbReference type="PROSITE" id="PS50887"/>
    </source>
</evidence>
<dbReference type="PANTHER" id="PTHR45138">
    <property type="entry name" value="REGULATORY COMPONENTS OF SENSORY TRANSDUCTION SYSTEM"/>
    <property type="match status" value="1"/>
</dbReference>
<dbReference type="NCBIfam" id="TIGR00254">
    <property type="entry name" value="GGDEF"/>
    <property type="match status" value="1"/>
</dbReference>
<keyword evidence="3" id="KW-0812">Transmembrane</keyword>
<evidence type="ECO:0000256" key="1">
    <source>
        <dbReference type="ARBA" id="ARBA00012528"/>
    </source>
</evidence>
<comment type="caution">
    <text evidence="6">The sequence shown here is derived from an EMBL/GenBank/DDBJ whole genome shotgun (WGS) entry which is preliminary data.</text>
</comment>
<feature type="transmembrane region" description="Helical" evidence="3">
    <location>
        <begin position="100"/>
        <end position="118"/>
    </location>
</feature>
<sequence>MPQTLRSRFALTLAIVVMLGATTLLWVTPGMTTLALWLLALANLAAMRGIWPLACLLAFGVLGMLAPGMLSYLLPEAWLPTASWQRLAEHFLPDATTETLRAPLLTTVALQLTALSLILQLRARLGAPLLSASAALLLGLQGIEPALYPGFSPLLDYATSWPVLILHAALLTAQVVHALPYWRGKRRYLAVTLWSTLAVVGFSLLLWQQLHLHAERALYQRAETRVQTLATQLSREITAHLDAMRRFARTWELQSTPPSYAQWVQQAEGYQKDFDYLINMAFITSDSGIRQVYPATPLNLSTLGLRLFDAQPAGRRALEPALNGEREGSTDIIQLLQGERGMIHYLPVKNEQQAPIGAAAMVISFPQLADTLFKQLTDAEGIIQWHSDEQILAVYGDTRHPGPWIYHHQVMLGDKALTLSDRPRRNYLLSQLPRLPTLSLVLGLTFAYLVYLVIYSFKRLGYQHRAMLQSNTSLQQEIRTRSQLQREIEWLASHDELTGIPNRRHFLDHVSAHRSKRPLSLALFDIDHFKRVNDQLGHLVGDDYLAHIALLGEALMEQHGGIFARYGGEEFVALLPGLNMDAARKLADTLRLQVIDTCLTHADGKPITLSAGVVSVTDPQPFDMTRLMQTADKALYRAKREGRNQIATGGIDD</sequence>
<evidence type="ECO:0000256" key="3">
    <source>
        <dbReference type="SAM" id="Phobius"/>
    </source>
</evidence>
<feature type="transmembrane region" description="Helical" evidence="3">
    <location>
        <begin position="56"/>
        <end position="74"/>
    </location>
</feature>
<feature type="domain" description="CHASE" evidence="4">
    <location>
        <begin position="289"/>
        <end position="378"/>
    </location>
</feature>
<reference evidence="6 7" key="1">
    <citation type="submission" date="2022-02" db="EMBL/GenBank/DDBJ databases">
        <title>Study of halophilic communities from a Mexican lake.</title>
        <authorList>
            <person name="Hernandez-Soto L.M."/>
            <person name="Martinez-Abarca F."/>
            <person name="Ramirez-Saad H.C."/>
            <person name="Aguirre-Garrido J.F."/>
        </authorList>
    </citation>
    <scope>NUCLEOTIDE SEQUENCE [LARGE SCALE GENOMIC DNA]</scope>
    <source>
        <strain evidence="6 7">Hjan13</strain>
    </source>
</reference>